<protein>
    <recommendedName>
        <fullName evidence="3 5">Regulatory protein RecX</fullName>
    </recommendedName>
</protein>
<keyword evidence="4 5" id="KW-0963">Cytoplasm</keyword>
<evidence type="ECO:0000256" key="3">
    <source>
        <dbReference type="ARBA" id="ARBA00018111"/>
    </source>
</evidence>
<dbReference type="Pfam" id="PF21982">
    <property type="entry name" value="RecX_HTH1"/>
    <property type="match status" value="1"/>
</dbReference>
<feature type="domain" description="RecX first three-helical" evidence="8">
    <location>
        <begin position="30"/>
        <end position="68"/>
    </location>
</feature>
<dbReference type="EMBL" id="BRVS01000003">
    <property type="protein sequence ID" value="GLB66335.1"/>
    <property type="molecule type" value="Genomic_DNA"/>
</dbReference>
<name>A0ABQ5MQS1_9MICC</name>
<evidence type="ECO:0000256" key="4">
    <source>
        <dbReference type="ARBA" id="ARBA00022490"/>
    </source>
</evidence>
<proteinExistence type="inferred from homology"/>
<dbReference type="HAMAP" id="MF_01114">
    <property type="entry name" value="RecX"/>
    <property type="match status" value="1"/>
</dbReference>
<evidence type="ECO:0000313" key="10">
    <source>
        <dbReference type="Proteomes" id="UP001209654"/>
    </source>
</evidence>
<dbReference type="PANTHER" id="PTHR33602">
    <property type="entry name" value="REGULATORY PROTEIN RECX FAMILY PROTEIN"/>
    <property type="match status" value="1"/>
</dbReference>
<evidence type="ECO:0000259" key="8">
    <source>
        <dbReference type="Pfam" id="PF21982"/>
    </source>
</evidence>
<dbReference type="Gene3D" id="1.10.10.10">
    <property type="entry name" value="Winged helix-like DNA-binding domain superfamily/Winged helix DNA-binding domain"/>
    <property type="match status" value="1"/>
</dbReference>
<evidence type="ECO:0000256" key="2">
    <source>
        <dbReference type="ARBA" id="ARBA00009695"/>
    </source>
</evidence>
<evidence type="ECO:0000259" key="7">
    <source>
        <dbReference type="Pfam" id="PF02631"/>
    </source>
</evidence>
<dbReference type="InterPro" id="IPR036388">
    <property type="entry name" value="WH-like_DNA-bd_sf"/>
</dbReference>
<comment type="caution">
    <text evidence="9">The sequence shown here is derived from an EMBL/GenBank/DDBJ whole genome shotgun (WGS) entry which is preliminary data.</text>
</comment>
<reference evidence="9 10" key="1">
    <citation type="journal article" date="2023" name="Int. J. Syst. Evol. Microbiol.">
        <title>Arthrobacter mangrovi sp. nov., an actinobacterium isolated from the rhizosphere of a mangrove.</title>
        <authorList>
            <person name="Hamada M."/>
            <person name="Saitou S."/>
            <person name="Enomoto N."/>
            <person name="Nanri K."/>
            <person name="Hidaka K."/>
            <person name="Miura T."/>
            <person name="Tamura T."/>
        </authorList>
    </citation>
    <scope>NUCLEOTIDE SEQUENCE [LARGE SCALE GENOMIC DNA]</scope>
    <source>
        <strain evidence="9 10">NBRC 112813</strain>
    </source>
</reference>
<comment type="similarity">
    <text evidence="2 5">Belongs to the RecX family.</text>
</comment>
<keyword evidence="10" id="KW-1185">Reference proteome</keyword>
<evidence type="ECO:0000256" key="6">
    <source>
        <dbReference type="SAM" id="MobiDB-lite"/>
    </source>
</evidence>
<comment type="subcellular location">
    <subcellularLocation>
        <location evidence="1 5">Cytoplasm</location>
    </subcellularLocation>
</comment>
<dbReference type="RefSeq" id="WP_309298562.1">
    <property type="nucleotide sequence ID" value="NZ_BRVS01000003.1"/>
</dbReference>
<evidence type="ECO:0000256" key="5">
    <source>
        <dbReference type="HAMAP-Rule" id="MF_01114"/>
    </source>
</evidence>
<comment type="function">
    <text evidence="5">Modulates RecA activity.</text>
</comment>
<organism evidence="9 10">
    <name type="scientific">Arthrobacter mangrovi</name>
    <dbReference type="NCBI Taxonomy" id="2966350"/>
    <lineage>
        <taxon>Bacteria</taxon>
        <taxon>Bacillati</taxon>
        <taxon>Actinomycetota</taxon>
        <taxon>Actinomycetes</taxon>
        <taxon>Micrococcales</taxon>
        <taxon>Micrococcaceae</taxon>
        <taxon>Arthrobacter</taxon>
    </lineage>
</organism>
<feature type="domain" description="RecX second three-helical" evidence="7">
    <location>
        <begin position="76"/>
        <end position="117"/>
    </location>
</feature>
<sequence>MQGRGRRGGQEPTPDSPADLTPEADPGDVARSIILRQLTMGPRSRRQLADKLAERNVPAEVAVAVLDRFEDLQLIDDAEFARMWVRSRFQTKSLARGALKRELADKGIAPELAEEALEQLSPDDELDSARDLVRRKIRPDWDLGERQVRDKHTRRLASMLARKGYPPAVAFRVVSEELDALQED</sequence>
<dbReference type="PANTHER" id="PTHR33602:SF1">
    <property type="entry name" value="REGULATORY PROTEIN RECX FAMILY PROTEIN"/>
    <property type="match status" value="1"/>
</dbReference>
<gene>
    <name evidence="5 9" type="primary">recX</name>
    <name evidence="9" type="ORF">AHIS1636_07740</name>
</gene>
<dbReference type="Proteomes" id="UP001209654">
    <property type="component" value="Unassembled WGS sequence"/>
</dbReference>
<evidence type="ECO:0000256" key="1">
    <source>
        <dbReference type="ARBA" id="ARBA00004496"/>
    </source>
</evidence>
<dbReference type="Pfam" id="PF02631">
    <property type="entry name" value="RecX_HTH2"/>
    <property type="match status" value="1"/>
</dbReference>
<evidence type="ECO:0000313" key="9">
    <source>
        <dbReference type="EMBL" id="GLB66335.1"/>
    </source>
</evidence>
<accession>A0ABQ5MQS1</accession>
<dbReference type="InterPro" id="IPR053926">
    <property type="entry name" value="RecX_HTH_1st"/>
</dbReference>
<feature type="region of interest" description="Disordered" evidence="6">
    <location>
        <begin position="1"/>
        <end position="29"/>
    </location>
</feature>
<dbReference type="InterPro" id="IPR053924">
    <property type="entry name" value="RecX_HTH_2nd"/>
</dbReference>
<dbReference type="InterPro" id="IPR003783">
    <property type="entry name" value="Regulatory_RecX"/>
</dbReference>